<evidence type="ECO:0000313" key="9">
    <source>
        <dbReference type="EMBL" id="EKO36378.1"/>
    </source>
</evidence>
<organism evidence="9 10">
    <name type="scientific">SAR86 cluster bacterium SAR86E</name>
    <dbReference type="NCBI Taxonomy" id="1208365"/>
    <lineage>
        <taxon>Bacteria</taxon>
        <taxon>Pseudomonadati</taxon>
        <taxon>Pseudomonadota</taxon>
        <taxon>Gammaproteobacteria</taxon>
        <taxon>SAR86 cluster</taxon>
    </lineage>
</organism>
<evidence type="ECO:0000259" key="8">
    <source>
        <dbReference type="PROSITE" id="PS50126"/>
    </source>
</evidence>
<dbReference type="Proteomes" id="UP000010310">
    <property type="component" value="Unassembled WGS sequence"/>
</dbReference>
<evidence type="ECO:0000256" key="2">
    <source>
        <dbReference type="ARBA" id="ARBA00022490"/>
    </source>
</evidence>
<dbReference type="HAMAP" id="MF_00945_B">
    <property type="entry name" value="NusA_B"/>
    <property type="match status" value="1"/>
</dbReference>
<dbReference type="PATRIC" id="fig|1208365.4.peg.871"/>
<dbReference type="InterPro" id="IPR009019">
    <property type="entry name" value="KH_sf_prok-type"/>
</dbReference>
<dbReference type="GO" id="GO:0000166">
    <property type="term" value="F:nucleotide binding"/>
    <property type="evidence" value="ECO:0007669"/>
    <property type="project" value="InterPro"/>
</dbReference>
<dbReference type="FunFam" id="3.30.300.20:FF:000002">
    <property type="entry name" value="Transcription termination/antitermination protein NusA"/>
    <property type="match status" value="1"/>
</dbReference>
<comment type="subcellular location">
    <subcellularLocation>
        <location evidence="7">Cytoplasm</location>
    </subcellularLocation>
</comment>
<dbReference type="Gene3D" id="1.10.150.20">
    <property type="entry name" value="5' to 3' exonuclease, C-terminal subdomain"/>
    <property type="match status" value="2"/>
</dbReference>
<keyword evidence="4 7" id="KW-0694">RNA-binding</keyword>
<dbReference type="SUPFAM" id="SSF54814">
    <property type="entry name" value="Prokaryotic type KH domain (KH-domain type II)"/>
    <property type="match status" value="2"/>
</dbReference>
<keyword evidence="2 7" id="KW-0963">Cytoplasm</keyword>
<comment type="caution">
    <text evidence="9">The sequence shown here is derived from an EMBL/GenBank/DDBJ whole genome shotgun (WGS) entry which is preliminary data.</text>
</comment>
<dbReference type="Pfam" id="PF00575">
    <property type="entry name" value="S1"/>
    <property type="match status" value="1"/>
</dbReference>
<dbReference type="Gene3D" id="2.40.50.140">
    <property type="entry name" value="Nucleic acid-binding proteins"/>
    <property type="match status" value="1"/>
</dbReference>
<evidence type="ECO:0000256" key="6">
    <source>
        <dbReference type="ARBA" id="ARBA00023163"/>
    </source>
</evidence>
<dbReference type="EMBL" id="AMWX01000008">
    <property type="protein sequence ID" value="EKO36378.1"/>
    <property type="molecule type" value="Genomic_DNA"/>
</dbReference>
<evidence type="ECO:0000256" key="7">
    <source>
        <dbReference type="HAMAP-Rule" id="MF_00945"/>
    </source>
</evidence>
<dbReference type="NCBIfam" id="TIGR01953">
    <property type="entry name" value="NusA"/>
    <property type="match status" value="1"/>
</dbReference>
<evidence type="ECO:0000256" key="1">
    <source>
        <dbReference type="ARBA" id="ARBA00022472"/>
    </source>
</evidence>
<dbReference type="AlphaFoldDB" id="K6H1F5"/>
<name>K6H1F5_9GAMM</name>
<dbReference type="Pfam" id="PF13184">
    <property type="entry name" value="KH_NusA_1st"/>
    <property type="match status" value="1"/>
</dbReference>
<dbReference type="GO" id="GO:0031564">
    <property type="term" value="P:transcription antitermination"/>
    <property type="evidence" value="ECO:0007669"/>
    <property type="project" value="UniProtKB-UniRule"/>
</dbReference>
<dbReference type="InterPro" id="IPR010213">
    <property type="entry name" value="TF_NusA"/>
</dbReference>
<dbReference type="InterPro" id="IPR025249">
    <property type="entry name" value="TF_NusA_KH_1st"/>
</dbReference>
<dbReference type="CDD" id="cd02134">
    <property type="entry name" value="KH-II_NusA_rpt1"/>
    <property type="match status" value="1"/>
</dbReference>
<dbReference type="GO" id="GO:0006353">
    <property type="term" value="P:DNA-templated transcription termination"/>
    <property type="evidence" value="ECO:0007669"/>
    <property type="project" value="UniProtKB-UniRule"/>
</dbReference>
<reference evidence="9 10" key="1">
    <citation type="submission" date="2012-09" db="EMBL/GenBank/DDBJ databases">
        <authorList>
            <person name="Dupont C.L."/>
            <person name="Rusch D.B."/>
            <person name="Lombardo M.-J."/>
            <person name="Novotny M."/>
            <person name="Yee-Greenbaum J."/>
            <person name="Laskin R."/>
        </authorList>
    </citation>
    <scope>NUCLEOTIDE SEQUENCE [LARGE SCALE GENOMIC DNA]</scope>
    <source>
        <strain evidence="9">SAR86E</strain>
    </source>
</reference>
<dbReference type="SUPFAM" id="SSF47794">
    <property type="entry name" value="Rad51 N-terminal domain-like"/>
    <property type="match status" value="2"/>
</dbReference>
<dbReference type="InterPro" id="IPR036555">
    <property type="entry name" value="NusA_N_sf"/>
</dbReference>
<dbReference type="CDD" id="cd04455">
    <property type="entry name" value="S1_NusA"/>
    <property type="match status" value="1"/>
</dbReference>
<feature type="domain" description="S1 motif" evidence="8">
    <location>
        <begin position="134"/>
        <end position="199"/>
    </location>
</feature>
<dbReference type="CDD" id="cd22529">
    <property type="entry name" value="KH-II_NusA_rpt2"/>
    <property type="match status" value="1"/>
</dbReference>
<dbReference type="STRING" id="1208365.B273_1293"/>
<evidence type="ECO:0000256" key="3">
    <source>
        <dbReference type="ARBA" id="ARBA00022814"/>
    </source>
</evidence>
<dbReference type="Gene3D" id="3.30.300.20">
    <property type="match status" value="2"/>
</dbReference>
<accession>K6H1F5</accession>
<dbReference type="Pfam" id="PF26594">
    <property type="entry name" value="KH_NusA_2nd"/>
    <property type="match status" value="1"/>
</dbReference>
<comment type="subunit">
    <text evidence="7">Monomer. Binds directly to the core enzyme of the DNA-dependent RNA polymerase and to nascent RNA.</text>
</comment>
<dbReference type="Gene3D" id="3.30.1480.10">
    <property type="entry name" value="NusA, N-terminal domain"/>
    <property type="match status" value="1"/>
</dbReference>
<dbReference type="InterPro" id="IPR030842">
    <property type="entry name" value="TF_NusA_bacterial"/>
</dbReference>
<dbReference type="GO" id="GO:0003700">
    <property type="term" value="F:DNA-binding transcription factor activity"/>
    <property type="evidence" value="ECO:0007669"/>
    <property type="project" value="InterPro"/>
</dbReference>
<dbReference type="InterPro" id="IPR010995">
    <property type="entry name" value="DNA_repair_Rad51/TF_NusA_a-hlx"/>
</dbReference>
<dbReference type="SMART" id="SM00316">
    <property type="entry name" value="S1"/>
    <property type="match status" value="1"/>
</dbReference>
<keyword evidence="5 7" id="KW-0805">Transcription regulation</keyword>
<comment type="function">
    <text evidence="7">Participates in both transcription termination and antitermination.</text>
</comment>
<evidence type="ECO:0000256" key="4">
    <source>
        <dbReference type="ARBA" id="ARBA00022884"/>
    </source>
</evidence>
<comment type="similarity">
    <text evidence="7">Belongs to the NusA family.</text>
</comment>
<dbReference type="SUPFAM" id="SSF69705">
    <property type="entry name" value="Transcription factor NusA, N-terminal domain"/>
    <property type="match status" value="1"/>
</dbReference>
<dbReference type="Pfam" id="PF14520">
    <property type="entry name" value="HHH_5"/>
    <property type="match status" value="1"/>
</dbReference>
<dbReference type="InterPro" id="IPR013735">
    <property type="entry name" value="TF_NusA_N"/>
</dbReference>
<dbReference type="GO" id="GO:0003723">
    <property type="term" value="F:RNA binding"/>
    <property type="evidence" value="ECO:0007669"/>
    <property type="project" value="UniProtKB-UniRule"/>
</dbReference>
<keyword evidence="1 7" id="KW-0806">Transcription termination</keyword>
<dbReference type="Pfam" id="PF08529">
    <property type="entry name" value="NusA_N"/>
    <property type="match status" value="1"/>
</dbReference>
<dbReference type="PROSITE" id="PS50126">
    <property type="entry name" value="S1"/>
    <property type="match status" value="1"/>
</dbReference>
<dbReference type="InterPro" id="IPR058582">
    <property type="entry name" value="KH_NusA_2nd"/>
</dbReference>
<dbReference type="GO" id="GO:0005829">
    <property type="term" value="C:cytosol"/>
    <property type="evidence" value="ECO:0007669"/>
    <property type="project" value="TreeGrafter"/>
</dbReference>
<gene>
    <name evidence="7 9" type="primary">nusA</name>
    <name evidence="9" type="ORF">B273_1293</name>
</gene>
<protein>
    <recommendedName>
        <fullName evidence="7">Transcription termination/antitermination protein NusA</fullName>
    </recommendedName>
</protein>
<keyword evidence="3 7" id="KW-0889">Transcription antitermination</keyword>
<keyword evidence="10" id="KW-1185">Reference proteome</keyword>
<dbReference type="InterPro" id="IPR015946">
    <property type="entry name" value="KH_dom-like_a/b"/>
</dbReference>
<keyword evidence="6 7" id="KW-0804">Transcription</keyword>
<dbReference type="PROSITE" id="PS50084">
    <property type="entry name" value="KH_TYPE_1"/>
    <property type="match status" value="1"/>
</dbReference>
<sequence>MESIEILAVVESVSNEKGIEDGIIFGALETAIASASLRHFHEDADISVSIDRSTGEYSTHRHWLVAEEDSEDFHKETHISQSDSELNLGDTFSKDVENIPFGRIETQAARQVMMQKVREAERDTIVAMFKAQNNTLMNGTVKRVTRDNIIVEIGNDVEAILPRDQLLPGEIYKINDRMRAVLQIREIEGRGSQLMLSRTCPEMVTELFKIEVPEIGEDIIEIRGIARDAGSRSKITVKTNDGRIDPVGACVGMRGSRVQSVSGELGNERIDIIIYDDSPAQMVINSLAPAKVESIVMDEDSRSMELAVNEENLALAIGARGQNIRLASRLVGWELNIISSNEAEAKERVVEAEFQAKLMESLTLNEQEAESLIRGGFLTFDDIAYADDEKLLSALEILPERAEEIKAAAADAALMEAMGEITLEESNLESLTELGFTEVELDTLTSKAIKSMDDIAELAVDELQEIIEIDEKKAADIIMKARASWFNE</sequence>
<proteinExistence type="inferred from homology"/>
<dbReference type="SUPFAM" id="SSF50249">
    <property type="entry name" value="Nucleic acid-binding proteins"/>
    <property type="match status" value="1"/>
</dbReference>
<evidence type="ECO:0000256" key="5">
    <source>
        <dbReference type="ARBA" id="ARBA00023015"/>
    </source>
</evidence>
<dbReference type="FunFam" id="3.30.300.20:FF:000005">
    <property type="entry name" value="Transcription termination/antitermination protein NusA"/>
    <property type="match status" value="1"/>
</dbReference>
<evidence type="ECO:0000313" key="10">
    <source>
        <dbReference type="Proteomes" id="UP000010310"/>
    </source>
</evidence>
<dbReference type="InterPro" id="IPR003029">
    <property type="entry name" value="S1_domain"/>
</dbReference>
<dbReference type="PANTHER" id="PTHR22648">
    <property type="entry name" value="TRANSCRIPTION TERMINATION FACTOR NUSA"/>
    <property type="match status" value="1"/>
</dbReference>
<dbReference type="PANTHER" id="PTHR22648:SF0">
    <property type="entry name" value="TRANSCRIPTION TERMINATION_ANTITERMINATION PROTEIN NUSA"/>
    <property type="match status" value="1"/>
</dbReference>
<dbReference type="InterPro" id="IPR012340">
    <property type="entry name" value="NA-bd_OB-fold"/>
</dbReference>